<protein>
    <recommendedName>
        <fullName evidence="4">MFS transporter</fullName>
    </recommendedName>
</protein>
<dbReference type="Proteomes" id="UP001500190">
    <property type="component" value="Unassembled WGS sequence"/>
</dbReference>
<sequence>MDQSRGFRAARAAMFAAVCVLLAGLGHVLMSGTMLPWWALPMAFGWMAVTAWILADRERGVPFVVVSTLVAQGALHVVFTLAQTMAPMGHMHGGTSFGMFGAHLAAASACGLWLAYGERAAFSVVRSLAVRVLLTLRLVTYRHVTPPRIAPAHSPAPLRELLLVHAITSRGPPSGVAV</sequence>
<keyword evidence="1" id="KW-0812">Transmembrane</keyword>
<feature type="transmembrane region" description="Helical" evidence="1">
    <location>
        <begin position="12"/>
        <end position="29"/>
    </location>
</feature>
<dbReference type="RefSeq" id="WP_344195928.1">
    <property type="nucleotide sequence ID" value="NZ_BAAAND010000008.1"/>
</dbReference>
<gene>
    <name evidence="2" type="ORF">GCM10009742_52600</name>
</gene>
<evidence type="ECO:0000313" key="2">
    <source>
        <dbReference type="EMBL" id="GAA1598601.1"/>
    </source>
</evidence>
<dbReference type="EMBL" id="BAAAND010000008">
    <property type="protein sequence ID" value="GAA1598601.1"/>
    <property type="molecule type" value="Genomic_DNA"/>
</dbReference>
<accession>A0ABP4Q235</accession>
<evidence type="ECO:0000313" key="3">
    <source>
        <dbReference type="Proteomes" id="UP001500190"/>
    </source>
</evidence>
<reference evidence="3" key="1">
    <citation type="journal article" date="2019" name="Int. J. Syst. Evol. Microbiol.">
        <title>The Global Catalogue of Microorganisms (GCM) 10K type strain sequencing project: providing services to taxonomists for standard genome sequencing and annotation.</title>
        <authorList>
            <consortium name="The Broad Institute Genomics Platform"/>
            <consortium name="The Broad Institute Genome Sequencing Center for Infectious Disease"/>
            <person name="Wu L."/>
            <person name="Ma J."/>
        </authorList>
    </citation>
    <scope>NUCLEOTIDE SEQUENCE [LARGE SCALE GENOMIC DNA]</scope>
    <source>
        <strain evidence="3">JCM 14304</strain>
    </source>
</reference>
<comment type="caution">
    <text evidence="2">The sequence shown here is derived from an EMBL/GenBank/DDBJ whole genome shotgun (WGS) entry which is preliminary data.</text>
</comment>
<feature type="transmembrane region" description="Helical" evidence="1">
    <location>
        <begin position="61"/>
        <end position="82"/>
    </location>
</feature>
<keyword evidence="1" id="KW-1133">Transmembrane helix</keyword>
<feature type="transmembrane region" description="Helical" evidence="1">
    <location>
        <begin position="94"/>
        <end position="116"/>
    </location>
</feature>
<proteinExistence type="predicted"/>
<organism evidence="2 3">
    <name type="scientific">Kribbella karoonensis</name>
    <dbReference type="NCBI Taxonomy" id="324851"/>
    <lineage>
        <taxon>Bacteria</taxon>
        <taxon>Bacillati</taxon>
        <taxon>Actinomycetota</taxon>
        <taxon>Actinomycetes</taxon>
        <taxon>Propionibacteriales</taxon>
        <taxon>Kribbellaceae</taxon>
        <taxon>Kribbella</taxon>
    </lineage>
</organism>
<evidence type="ECO:0008006" key="4">
    <source>
        <dbReference type="Google" id="ProtNLM"/>
    </source>
</evidence>
<name>A0ABP4Q235_9ACTN</name>
<evidence type="ECO:0000256" key="1">
    <source>
        <dbReference type="SAM" id="Phobius"/>
    </source>
</evidence>
<keyword evidence="3" id="KW-1185">Reference proteome</keyword>
<keyword evidence="1" id="KW-0472">Membrane</keyword>
<feature type="transmembrane region" description="Helical" evidence="1">
    <location>
        <begin position="35"/>
        <end position="54"/>
    </location>
</feature>